<dbReference type="Proteomes" id="UP001153069">
    <property type="component" value="Unassembled WGS sequence"/>
</dbReference>
<name>A0A9N8DCC4_9STRA</name>
<evidence type="ECO:0000256" key="2">
    <source>
        <dbReference type="ARBA" id="ARBA00022759"/>
    </source>
</evidence>
<dbReference type="SUPFAM" id="SSF50199">
    <property type="entry name" value="Staphylococcal nuclease"/>
    <property type="match status" value="1"/>
</dbReference>
<evidence type="ECO:0000313" key="7">
    <source>
        <dbReference type="Proteomes" id="UP001153069"/>
    </source>
</evidence>
<keyword evidence="2" id="KW-0255">Endonuclease</keyword>
<comment type="caution">
    <text evidence="6">The sequence shown here is derived from an EMBL/GenBank/DDBJ whole genome shotgun (WGS) entry which is preliminary data.</text>
</comment>
<feature type="region of interest" description="Disordered" evidence="4">
    <location>
        <begin position="16"/>
        <end position="61"/>
    </location>
</feature>
<keyword evidence="7" id="KW-1185">Reference proteome</keyword>
<dbReference type="AlphaFoldDB" id="A0A9N8DCC4"/>
<dbReference type="PANTHER" id="PTHR12302:SF3">
    <property type="entry name" value="SERINE_THREONINE-PROTEIN KINASE 31"/>
    <property type="match status" value="1"/>
</dbReference>
<dbReference type="SMART" id="SM00318">
    <property type="entry name" value="SNc"/>
    <property type="match status" value="1"/>
</dbReference>
<keyword evidence="1" id="KW-0540">Nuclease</keyword>
<evidence type="ECO:0000256" key="3">
    <source>
        <dbReference type="ARBA" id="ARBA00022801"/>
    </source>
</evidence>
<evidence type="ECO:0000256" key="1">
    <source>
        <dbReference type="ARBA" id="ARBA00022722"/>
    </source>
</evidence>
<dbReference type="InterPro" id="IPR016071">
    <property type="entry name" value="Staphylococal_nuclease_OB-fold"/>
</dbReference>
<dbReference type="Gene3D" id="2.40.50.90">
    <property type="match status" value="1"/>
</dbReference>
<dbReference type="PROSITE" id="PS50830">
    <property type="entry name" value="TNASE_3"/>
    <property type="match status" value="1"/>
</dbReference>
<dbReference type="GO" id="GO:0005737">
    <property type="term" value="C:cytoplasm"/>
    <property type="evidence" value="ECO:0007669"/>
    <property type="project" value="TreeGrafter"/>
</dbReference>
<dbReference type="Pfam" id="PF00565">
    <property type="entry name" value="SNase"/>
    <property type="match status" value="1"/>
</dbReference>
<evidence type="ECO:0000313" key="6">
    <source>
        <dbReference type="EMBL" id="CAB9500388.1"/>
    </source>
</evidence>
<dbReference type="GO" id="GO:0016787">
    <property type="term" value="F:hydrolase activity"/>
    <property type="evidence" value="ECO:0007669"/>
    <property type="project" value="UniProtKB-KW"/>
</dbReference>
<proteinExistence type="predicted"/>
<evidence type="ECO:0000256" key="4">
    <source>
        <dbReference type="SAM" id="MobiDB-lite"/>
    </source>
</evidence>
<evidence type="ECO:0000259" key="5">
    <source>
        <dbReference type="PROSITE" id="PS50830"/>
    </source>
</evidence>
<protein>
    <submittedName>
        <fullName evidence="6">Function</fullName>
    </submittedName>
</protein>
<feature type="domain" description="TNase-like" evidence="5">
    <location>
        <begin position="54"/>
        <end position="191"/>
    </location>
</feature>
<dbReference type="OrthoDB" id="430293at2759"/>
<gene>
    <name evidence="6" type="ORF">SEMRO_82_G044120.1</name>
</gene>
<accession>A0A9N8DCC4</accession>
<dbReference type="EMBL" id="CAICTM010000081">
    <property type="protein sequence ID" value="CAB9500388.1"/>
    <property type="molecule type" value="Genomic_DNA"/>
</dbReference>
<organism evidence="6 7">
    <name type="scientific">Seminavis robusta</name>
    <dbReference type="NCBI Taxonomy" id="568900"/>
    <lineage>
        <taxon>Eukaryota</taxon>
        <taxon>Sar</taxon>
        <taxon>Stramenopiles</taxon>
        <taxon>Ochrophyta</taxon>
        <taxon>Bacillariophyta</taxon>
        <taxon>Bacillariophyceae</taxon>
        <taxon>Bacillariophycidae</taxon>
        <taxon>Naviculales</taxon>
        <taxon>Naviculaceae</taxon>
        <taxon>Seminavis</taxon>
    </lineage>
</organism>
<dbReference type="GO" id="GO:0004519">
    <property type="term" value="F:endonuclease activity"/>
    <property type="evidence" value="ECO:0007669"/>
    <property type="project" value="UniProtKB-KW"/>
</dbReference>
<feature type="compositionally biased region" description="Low complexity" evidence="4">
    <location>
        <begin position="21"/>
        <end position="47"/>
    </location>
</feature>
<sequence length="241" mass="27307">MGQCLSIFIELLKAAQEEEQQQQQQQTHHQEPPSTAETSSSPNAAATYPSLPADAEQHRVRNVYDGDTLTLTDERRVRFLGIDTPEIKEKQPFAQEAKAYSKDLCDKKDIWISFDGDNKQDHYGRLLAFVWVPAPENNNGNSYLCVNEGLVAHGFASAYTPNNKQAKLHNWDKLVRLQSNARTQKRGMWSNFQDDSVYKTANGAAYHRRDCQHLTKVKHVEELATSQAMDRGLHACRTCMG</sequence>
<dbReference type="PANTHER" id="PTHR12302">
    <property type="entry name" value="EBNA2 BINDING PROTEIN P100"/>
    <property type="match status" value="1"/>
</dbReference>
<dbReference type="InterPro" id="IPR035437">
    <property type="entry name" value="SNase_OB-fold_sf"/>
</dbReference>
<reference evidence="6" key="1">
    <citation type="submission" date="2020-06" db="EMBL/GenBank/DDBJ databases">
        <authorList>
            <consortium name="Plant Systems Biology data submission"/>
        </authorList>
    </citation>
    <scope>NUCLEOTIDE SEQUENCE</scope>
    <source>
        <strain evidence="6">D6</strain>
    </source>
</reference>
<keyword evidence="3" id="KW-0378">Hydrolase</keyword>